<comment type="caution">
    <text evidence="1">The sequence shown here is derived from an EMBL/GenBank/DDBJ whole genome shotgun (WGS) entry which is preliminary data.</text>
</comment>
<dbReference type="Proteomes" id="UP000518266">
    <property type="component" value="Unassembled WGS sequence"/>
</dbReference>
<evidence type="ECO:0000313" key="1">
    <source>
        <dbReference type="EMBL" id="KAF3834436.1"/>
    </source>
</evidence>
<dbReference type="EMBL" id="JAAKFY010000026">
    <property type="protein sequence ID" value="KAF3834436.1"/>
    <property type="molecule type" value="Genomic_DNA"/>
</dbReference>
<protein>
    <submittedName>
        <fullName evidence="1">Uncharacterized protein</fullName>
    </submittedName>
</protein>
<name>A0A7J5XBP8_DISMA</name>
<keyword evidence="2" id="KW-1185">Reference proteome</keyword>
<sequence length="114" mass="12476">MSQSIGSNFSFCWSLIPLGCPGVNSVTLGLELSTEGTDLWGNHAEYAAMFCPFCGQHLGTVQVFCGSCGKNVQFLAEVEHNTSDSPTEETSFVNTFMMASATMTFWIFWKLPTI</sequence>
<gene>
    <name evidence="1" type="ORF">F7725_025640</name>
</gene>
<evidence type="ECO:0000313" key="2">
    <source>
        <dbReference type="Proteomes" id="UP000518266"/>
    </source>
</evidence>
<reference evidence="1 2" key="1">
    <citation type="submission" date="2020-03" db="EMBL/GenBank/DDBJ databases">
        <title>Dissostichus mawsoni Genome sequencing and assembly.</title>
        <authorList>
            <person name="Park H."/>
        </authorList>
    </citation>
    <scope>NUCLEOTIDE SEQUENCE [LARGE SCALE GENOMIC DNA]</scope>
    <source>
        <strain evidence="1">DM0001</strain>
        <tissue evidence="1">Muscle</tissue>
    </source>
</reference>
<proteinExistence type="predicted"/>
<dbReference type="AlphaFoldDB" id="A0A7J5XBP8"/>
<organism evidence="1 2">
    <name type="scientific">Dissostichus mawsoni</name>
    <name type="common">Antarctic cod</name>
    <dbReference type="NCBI Taxonomy" id="36200"/>
    <lineage>
        <taxon>Eukaryota</taxon>
        <taxon>Metazoa</taxon>
        <taxon>Chordata</taxon>
        <taxon>Craniata</taxon>
        <taxon>Vertebrata</taxon>
        <taxon>Euteleostomi</taxon>
        <taxon>Actinopterygii</taxon>
        <taxon>Neopterygii</taxon>
        <taxon>Teleostei</taxon>
        <taxon>Neoteleostei</taxon>
        <taxon>Acanthomorphata</taxon>
        <taxon>Eupercaria</taxon>
        <taxon>Perciformes</taxon>
        <taxon>Notothenioidei</taxon>
        <taxon>Nototheniidae</taxon>
        <taxon>Dissostichus</taxon>
    </lineage>
</organism>
<accession>A0A7J5XBP8</accession>